<dbReference type="AlphaFoldDB" id="A0A1I2UZK5"/>
<accession>A0A1I2UZK5</accession>
<evidence type="ECO:0000313" key="2">
    <source>
        <dbReference type="Proteomes" id="UP000198623"/>
    </source>
</evidence>
<reference evidence="2" key="1">
    <citation type="submission" date="2016-10" db="EMBL/GenBank/DDBJ databases">
        <authorList>
            <person name="Varghese N."/>
            <person name="Submissions S."/>
        </authorList>
    </citation>
    <scope>NUCLEOTIDE SEQUENCE [LARGE SCALE GENOMIC DNA]</scope>
    <source>
        <strain evidence="2">CGMCC 1.10971</strain>
    </source>
</reference>
<gene>
    <name evidence="1" type="ORF">SAMN05216175_11435</name>
</gene>
<protein>
    <recommendedName>
        <fullName evidence="3">Fis family transcriptional regulator</fullName>
    </recommendedName>
</protein>
<evidence type="ECO:0000313" key="1">
    <source>
        <dbReference type="EMBL" id="SFG80291.1"/>
    </source>
</evidence>
<organism evidence="1 2">
    <name type="scientific">Neptunomonas qingdaonensis</name>
    <dbReference type="NCBI Taxonomy" id="1045558"/>
    <lineage>
        <taxon>Bacteria</taxon>
        <taxon>Pseudomonadati</taxon>
        <taxon>Pseudomonadota</taxon>
        <taxon>Gammaproteobacteria</taxon>
        <taxon>Oceanospirillales</taxon>
        <taxon>Oceanospirillaceae</taxon>
        <taxon>Neptunomonas</taxon>
    </lineage>
</organism>
<name>A0A1I2UZK5_9GAMM</name>
<keyword evidence="2" id="KW-1185">Reference proteome</keyword>
<sequence length="108" mass="12421">MKKTDKKIENAIRIALTEVCDLALDEVPGFKWITHFVNYDAFPGSLIVVCVFATKSDLASALSTHHDDFLRTLITNKLSAANIQCKDSQQYVRFDSEETWEVQRYRLH</sequence>
<dbReference type="Proteomes" id="UP000198623">
    <property type="component" value="Unassembled WGS sequence"/>
</dbReference>
<dbReference type="OrthoDB" id="6996126at2"/>
<dbReference type="EMBL" id="FOOU01000014">
    <property type="protein sequence ID" value="SFG80291.1"/>
    <property type="molecule type" value="Genomic_DNA"/>
</dbReference>
<dbReference type="STRING" id="1045558.SAMN05216175_11435"/>
<evidence type="ECO:0008006" key="3">
    <source>
        <dbReference type="Google" id="ProtNLM"/>
    </source>
</evidence>
<proteinExistence type="predicted"/>
<dbReference type="RefSeq" id="WP_090729578.1">
    <property type="nucleotide sequence ID" value="NZ_FOOU01000014.1"/>
</dbReference>